<proteinExistence type="predicted"/>
<evidence type="ECO:0000313" key="2">
    <source>
        <dbReference type="EMBL" id="CAJ1385581.1"/>
    </source>
</evidence>
<sequence length="762" mass="83795">MSPELKEELTRLCEAGDSGEKLVCVAQQIMQLLRQNGLAHSATIPAKRIGVHHRNREGYGINVVDVQDLMHGMLSVGFCFSRVQAICVELPGAVVQQCQDFNGRLLSTAGGALGHQDNTAIKHASIAGSHTNFVLRLFLDGVPSGHPDVSVEGALCLERLKMKDPSLHKACVEGLRWEVIQAVVAEQVPKTIEVIQRAGNTTLHRPEHELQCMLRMHSLWRAKRAAGLTADYAAIRKQALASQPQCSSSMPSMFVFLLRHCGGEEAPLLEETQRFVRSNSPSNRCLPAPVWAQLSHDVKGSVQQFSRFRHGLLKCAYVRQNITETTARAMSAKTNRPSLAAAEDIMCEMSRMALGLSEEVRSRHALVTATSLTEMAMCSFVLGLRHAQGEKQWKSLQAIAHDWVQVVRIVTGKDLASPWKEFAQGDDAASSGNNPTKPILSHVCMEHPLHNCYVDGQNVYNPAHVPCTAMHMHAFRMRELNADGSLKEPAVLLQEMGFEAGAHVRRRATKEEGVLDDIKGGMVRVDMGGGILAKVAIEEFLQGGWVIFSPKAGPVYLHDPTIAPPSSNDEYKAQHLLATIVCQVHDMGSELELQNWDLLQIQTKPNKTVSAKDKISRGKLVLVPCSCKVVCLPKAKSKKGPGFEVLTSSPTHTFWITPMVQLPSEDGKGQQPFVHPVWFLQASSDEQDVNMQLHYVSCKSDKTIRIPILKNTKDLQAGDMLLYLKSKEEKAVPLLATSPQKRSAEEASPKKKAKAKAKTGSK</sequence>
<dbReference type="EMBL" id="CAUJNA010001256">
    <property type="protein sequence ID" value="CAJ1385581.1"/>
    <property type="molecule type" value="Genomic_DNA"/>
</dbReference>
<dbReference type="AlphaFoldDB" id="A0AA36IDB1"/>
<dbReference type="Proteomes" id="UP001178507">
    <property type="component" value="Unassembled WGS sequence"/>
</dbReference>
<protein>
    <submittedName>
        <fullName evidence="2">Uncharacterized protein</fullName>
    </submittedName>
</protein>
<evidence type="ECO:0000256" key="1">
    <source>
        <dbReference type="SAM" id="MobiDB-lite"/>
    </source>
</evidence>
<feature type="region of interest" description="Disordered" evidence="1">
    <location>
        <begin position="734"/>
        <end position="762"/>
    </location>
</feature>
<gene>
    <name evidence="2" type="ORF">EVOR1521_LOCUS12158</name>
</gene>
<feature type="compositionally biased region" description="Basic residues" evidence="1">
    <location>
        <begin position="750"/>
        <end position="762"/>
    </location>
</feature>
<organism evidence="2 3">
    <name type="scientific">Effrenium voratum</name>
    <dbReference type="NCBI Taxonomy" id="2562239"/>
    <lineage>
        <taxon>Eukaryota</taxon>
        <taxon>Sar</taxon>
        <taxon>Alveolata</taxon>
        <taxon>Dinophyceae</taxon>
        <taxon>Suessiales</taxon>
        <taxon>Symbiodiniaceae</taxon>
        <taxon>Effrenium</taxon>
    </lineage>
</organism>
<accession>A0AA36IDB1</accession>
<keyword evidence="3" id="KW-1185">Reference proteome</keyword>
<comment type="caution">
    <text evidence="2">The sequence shown here is derived from an EMBL/GenBank/DDBJ whole genome shotgun (WGS) entry which is preliminary data.</text>
</comment>
<reference evidence="2" key="1">
    <citation type="submission" date="2023-08" db="EMBL/GenBank/DDBJ databases">
        <authorList>
            <person name="Chen Y."/>
            <person name="Shah S."/>
            <person name="Dougan E. K."/>
            <person name="Thang M."/>
            <person name="Chan C."/>
        </authorList>
    </citation>
    <scope>NUCLEOTIDE SEQUENCE</scope>
</reference>
<name>A0AA36IDB1_9DINO</name>
<evidence type="ECO:0000313" key="3">
    <source>
        <dbReference type="Proteomes" id="UP001178507"/>
    </source>
</evidence>